<evidence type="ECO:0000259" key="1">
    <source>
        <dbReference type="Pfam" id="PF09346"/>
    </source>
</evidence>
<evidence type="ECO:0000313" key="3">
    <source>
        <dbReference type="Proteomes" id="UP000618795"/>
    </source>
</evidence>
<protein>
    <recommendedName>
        <fullName evidence="1">Knr4/Smi1-like domain-containing protein</fullName>
    </recommendedName>
</protein>
<dbReference type="InterPro" id="IPR018958">
    <property type="entry name" value="Knr4/Smi1-like_dom"/>
</dbReference>
<sequence>MTGSLDDVLGHLDAWLGVNAPADYAALNPGATQDDIDAIADRRFGLHPDLVTWLRRHDGSSATSHAGPGVILPGGFILLTSTGMRDGQRWMEEGIAEWIDANESEDPDLRDIYDGVYGYSFHVRWVPIASDLTGGKLIVDHRAGDKFGNVLYGLQAGDTDAPVKVWDSVHQMFQQLLGALTEEAPIQLADYAEPQTPSVSGAGRDAYVMWT</sequence>
<dbReference type="EMBL" id="BMTD01000036">
    <property type="protein sequence ID" value="GGV29393.1"/>
    <property type="molecule type" value="Genomic_DNA"/>
</dbReference>
<reference evidence="2" key="1">
    <citation type="journal article" date="2014" name="Int. J. Syst. Evol. Microbiol.">
        <title>Complete genome sequence of Corynebacterium casei LMG S-19264T (=DSM 44701T), isolated from a smear-ripened cheese.</title>
        <authorList>
            <consortium name="US DOE Joint Genome Institute (JGI-PGF)"/>
            <person name="Walter F."/>
            <person name="Albersmeier A."/>
            <person name="Kalinowski J."/>
            <person name="Ruckert C."/>
        </authorList>
    </citation>
    <scope>NUCLEOTIDE SEQUENCE</scope>
    <source>
        <strain evidence="2">JCM 4369</strain>
    </source>
</reference>
<accession>A0A918IKA1</accession>
<comment type="caution">
    <text evidence="2">The sequence shown here is derived from an EMBL/GenBank/DDBJ whole genome shotgun (WGS) entry which is preliminary data.</text>
</comment>
<proteinExistence type="predicted"/>
<organism evidence="2 3">
    <name type="scientific">Streptomyces filipinensis</name>
    <dbReference type="NCBI Taxonomy" id="66887"/>
    <lineage>
        <taxon>Bacteria</taxon>
        <taxon>Bacillati</taxon>
        <taxon>Actinomycetota</taxon>
        <taxon>Actinomycetes</taxon>
        <taxon>Kitasatosporales</taxon>
        <taxon>Streptomycetaceae</taxon>
        <taxon>Streptomyces</taxon>
    </lineage>
</organism>
<gene>
    <name evidence="2" type="ORF">GCM10010260_82370</name>
</gene>
<name>A0A918IKA1_9ACTN</name>
<dbReference type="RefSeq" id="WP_191878560.1">
    <property type="nucleotide sequence ID" value="NZ_BMTD01000036.1"/>
</dbReference>
<evidence type="ECO:0000313" key="2">
    <source>
        <dbReference type="EMBL" id="GGV29393.1"/>
    </source>
</evidence>
<dbReference type="Proteomes" id="UP000618795">
    <property type="component" value="Unassembled WGS sequence"/>
</dbReference>
<reference evidence="2" key="2">
    <citation type="submission" date="2020-09" db="EMBL/GenBank/DDBJ databases">
        <authorList>
            <person name="Sun Q."/>
            <person name="Ohkuma M."/>
        </authorList>
    </citation>
    <scope>NUCLEOTIDE SEQUENCE</scope>
    <source>
        <strain evidence="2">JCM 4369</strain>
    </source>
</reference>
<dbReference type="Pfam" id="PF09346">
    <property type="entry name" value="SMI1_KNR4"/>
    <property type="match status" value="1"/>
</dbReference>
<dbReference type="AlphaFoldDB" id="A0A918IKA1"/>
<keyword evidence="3" id="KW-1185">Reference proteome</keyword>
<feature type="domain" description="Knr4/Smi1-like" evidence="1">
    <location>
        <begin position="30"/>
        <end position="174"/>
    </location>
</feature>